<dbReference type="KEGG" id="bgok:Pr1d_25930"/>
<sequence length="260" mass="28385">MTIFRIAAQTRCFAQPFKKALHTAASIGCEGVQFDARNELQPSDISDTGLRQLRKMLDDLNLRVGSLSFPTRRGYSEPADLDRRVAATLDAMRLASQVQARVLVCNLGRIPDDPASSEWATLSDVINTLTTHGMRLGVQLAARAGFVSCVQLADFVGSFSEGTLFLDLHPASLMAAGHSPAEFVSTLGQYVAHVHAVDSVRDFSANRHLEVELGRGSVDFPALLGGLEEYEYRGWITIERNGSAQTVEDFANAVKFLRTV</sequence>
<evidence type="ECO:0000313" key="3">
    <source>
        <dbReference type="Proteomes" id="UP000323917"/>
    </source>
</evidence>
<protein>
    <submittedName>
        <fullName evidence="2">Xylose isomerase-like TIM barrel</fullName>
    </submittedName>
</protein>
<evidence type="ECO:0000259" key="1">
    <source>
        <dbReference type="Pfam" id="PF01261"/>
    </source>
</evidence>
<organism evidence="2 3">
    <name type="scientific">Bythopirellula goksoeyrii</name>
    <dbReference type="NCBI Taxonomy" id="1400387"/>
    <lineage>
        <taxon>Bacteria</taxon>
        <taxon>Pseudomonadati</taxon>
        <taxon>Planctomycetota</taxon>
        <taxon>Planctomycetia</taxon>
        <taxon>Pirellulales</taxon>
        <taxon>Lacipirellulaceae</taxon>
        <taxon>Bythopirellula</taxon>
    </lineage>
</organism>
<evidence type="ECO:0000313" key="2">
    <source>
        <dbReference type="EMBL" id="QEG35297.1"/>
    </source>
</evidence>
<gene>
    <name evidence="2" type="ORF">Pr1d_25930</name>
</gene>
<name>A0A5B9Q8I6_9BACT</name>
<dbReference type="Proteomes" id="UP000323917">
    <property type="component" value="Chromosome"/>
</dbReference>
<keyword evidence="2" id="KW-0413">Isomerase</keyword>
<feature type="domain" description="Xylose isomerase-like TIM barrel" evidence="1">
    <location>
        <begin position="23"/>
        <end position="259"/>
    </location>
</feature>
<dbReference type="SUPFAM" id="SSF51658">
    <property type="entry name" value="Xylose isomerase-like"/>
    <property type="match status" value="1"/>
</dbReference>
<dbReference type="Pfam" id="PF01261">
    <property type="entry name" value="AP_endonuc_2"/>
    <property type="match status" value="1"/>
</dbReference>
<dbReference type="Gene3D" id="3.20.20.150">
    <property type="entry name" value="Divalent-metal-dependent TIM barrel enzymes"/>
    <property type="match status" value="1"/>
</dbReference>
<dbReference type="InterPro" id="IPR013022">
    <property type="entry name" value="Xyl_isomerase-like_TIM-brl"/>
</dbReference>
<proteinExistence type="predicted"/>
<keyword evidence="3" id="KW-1185">Reference proteome</keyword>
<dbReference type="InterPro" id="IPR050312">
    <property type="entry name" value="IolE/XylAMocC-like"/>
</dbReference>
<dbReference type="AlphaFoldDB" id="A0A5B9Q8I6"/>
<reference evidence="2 3" key="1">
    <citation type="submission" date="2019-08" db="EMBL/GenBank/DDBJ databases">
        <title>Deep-cultivation of Planctomycetes and their phenomic and genomic characterization uncovers novel biology.</title>
        <authorList>
            <person name="Wiegand S."/>
            <person name="Jogler M."/>
            <person name="Boedeker C."/>
            <person name="Pinto D."/>
            <person name="Vollmers J."/>
            <person name="Rivas-Marin E."/>
            <person name="Kohn T."/>
            <person name="Peeters S.H."/>
            <person name="Heuer A."/>
            <person name="Rast P."/>
            <person name="Oberbeckmann S."/>
            <person name="Bunk B."/>
            <person name="Jeske O."/>
            <person name="Meyerdierks A."/>
            <person name="Storesund J.E."/>
            <person name="Kallscheuer N."/>
            <person name="Luecker S."/>
            <person name="Lage O.M."/>
            <person name="Pohl T."/>
            <person name="Merkel B.J."/>
            <person name="Hornburger P."/>
            <person name="Mueller R.-W."/>
            <person name="Bruemmer F."/>
            <person name="Labrenz M."/>
            <person name="Spormann A.M."/>
            <person name="Op den Camp H."/>
            <person name="Overmann J."/>
            <person name="Amann R."/>
            <person name="Jetten M.S.M."/>
            <person name="Mascher T."/>
            <person name="Medema M.H."/>
            <person name="Devos D.P."/>
            <person name="Kaster A.-K."/>
            <person name="Ovreas L."/>
            <person name="Rohde M."/>
            <person name="Galperin M.Y."/>
            <person name="Jogler C."/>
        </authorList>
    </citation>
    <scope>NUCLEOTIDE SEQUENCE [LARGE SCALE GENOMIC DNA]</scope>
    <source>
        <strain evidence="2 3">Pr1d</strain>
    </source>
</reference>
<dbReference type="InterPro" id="IPR036237">
    <property type="entry name" value="Xyl_isomerase-like_sf"/>
</dbReference>
<dbReference type="PANTHER" id="PTHR12110">
    <property type="entry name" value="HYDROXYPYRUVATE ISOMERASE"/>
    <property type="match status" value="1"/>
</dbReference>
<dbReference type="RefSeq" id="WP_168205203.1">
    <property type="nucleotide sequence ID" value="NZ_CP042913.1"/>
</dbReference>
<dbReference type="GO" id="GO:0016853">
    <property type="term" value="F:isomerase activity"/>
    <property type="evidence" value="ECO:0007669"/>
    <property type="project" value="UniProtKB-KW"/>
</dbReference>
<accession>A0A5B9Q8I6</accession>
<dbReference type="PANTHER" id="PTHR12110:SF41">
    <property type="entry name" value="INOSOSE DEHYDRATASE"/>
    <property type="match status" value="1"/>
</dbReference>
<dbReference type="EMBL" id="CP042913">
    <property type="protein sequence ID" value="QEG35297.1"/>
    <property type="molecule type" value="Genomic_DNA"/>
</dbReference>